<dbReference type="Pfam" id="PF04055">
    <property type="entry name" value="Radical_SAM"/>
    <property type="match status" value="1"/>
</dbReference>
<keyword evidence="2" id="KW-0004">4Fe-4S</keyword>
<proteinExistence type="predicted"/>
<evidence type="ECO:0000256" key="3">
    <source>
        <dbReference type="ARBA" id="ARBA00022691"/>
    </source>
</evidence>
<gene>
    <name evidence="8" type="ORF">HLPR_00400</name>
</gene>
<dbReference type="GO" id="GO:0046872">
    <property type="term" value="F:metal ion binding"/>
    <property type="evidence" value="ECO:0007669"/>
    <property type="project" value="UniProtKB-KW"/>
</dbReference>
<dbReference type="InterPro" id="IPR013785">
    <property type="entry name" value="Aldolase_TIM"/>
</dbReference>
<dbReference type="GO" id="GO:0051539">
    <property type="term" value="F:4 iron, 4 sulfur cluster binding"/>
    <property type="evidence" value="ECO:0007669"/>
    <property type="project" value="UniProtKB-KW"/>
</dbReference>
<evidence type="ECO:0000256" key="6">
    <source>
        <dbReference type="ARBA" id="ARBA00023014"/>
    </source>
</evidence>
<evidence type="ECO:0000256" key="4">
    <source>
        <dbReference type="ARBA" id="ARBA00022723"/>
    </source>
</evidence>
<dbReference type="SFLD" id="SFLDG01094">
    <property type="entry name" value="Uncharacterised_Radical_SAM_Su"/>
    <property type="match status" value="1"/>
</dbReference>
<evidence type="ECO:0000313" key="9">
    <source>
        <dbReference type="Proteomes" id="UP001321786"/>
    </source>
</evidence>
<evidence type="ECO:0000256" key="2">
    <source>
        <dbReference type="ARBA" id="ARBA00022485"/>
    </source>
</evidence>
<reference evidence="8 9" key="1">
    <citation type="submission" date="2023-08" db="EMBL/GenBank/DDBJ databases">
        <title>Helicovermis profunda gen. nov., sp. nov., a novel mesophilic, fermentative bacterium within the Bacillota from a deep-sea hydrothermal vent chimney.</title>
        <authorList>
            <person name="Miyazaki U."/>
            <person name="Mizutani D."/>
            <person name="Hashimoto Y."/>
            <person name="Tame A."/>
            <person name="Sawayama S."/>
            <person name="Miyazaki J."/>
            <person name="Takai K."/>
            <person name="Nakagawa S."/>
        </authorList>
    </citation>
    <scope>NUCLEOTIDE SEQUENCE [LARGE SCALE GENOMIC DNA]</scope>
    <source>
        <strain evidence="8 9">S502</strain>
    </source>
</reference>
<keyword evidence="6" id="KW-0411">Iron-sulfur</keyword>
<dbReference type="SFLD" id="SFLDS00029">
    <property type="entry name" value="Radical_SAM"/>
    <property type="match status" value="1"/>
</dbReference>
<dbReference type="CDD" id="cd01335">
    <property type="entry name" value="Radical_SAM"/>
    <property type="match status" value="1"/>
</dbReference>
<sequence>MNIASFLGTSFIDYPGNISLVIFTKGCNMNCPYCHNKNLETKFELINEKIIFDLLIKRKNLIDAVTISGGEPTLQSDLYGFCFAIKEMGYKIKLDTNGTNPKILKDLIDNKLVDYIAMDIKTSPDKYNELCGKSFDSIKNSIKLIQSFKNHEFRTTFYPSVSKNDIKEILKYTNNSPYYLQQYRKINDDTLKAYSDEFVLDIGNEFNIFTRNTDII</sequence>
<dbReference type="InterPro" id="IPR007197">
    <property type="entry name" value="rSAM"/>
</dbReference>
<keyword evidence="5" id="KW-0408">Iron</keyword>
<evidence type="ECO:0000259" key="7">
    <source>
        <dbReference type="PROSITE" id="PS51918"/>
    </source>
</evidence>
<dbReference type="NCBIfam" id="TIGR02495">
    <property type="entry name" value="NrdG2"/>
    <property type="match status" value="1"/>
</dbReference>
<dbReference type="PANTHER" id="PTHR30352">
    <property type="entry name" value="PYRUVATE FORMATE-LYASE-ACTIVATING ENZYME"/>
    <property type="match status" value="1"/>
</dbReference>
<dbReference type="SFLD" id="SFLDG01067">
    <property type="entry name" value="SPASM/twitch_domain_containing"/>
    <property type="match status" value="1"/>
</dbReference>
<accession>A0AAU9E907</accession>
<protein>
    <submittedName>
        <fullName evidence="8">Anaerobic ribonucleoside-triphosphate reductase activating protein</fullName>
    </submittedName>
</protein>
<organism evidence="8 9">
    <name type="scientific">Helicovermis profundi</name>
    <dbReference type="NCBI Taxonomy" id="3065157"/>
    <lineage>
        <taxon>Bacteria</taxon>
        <taxon>Bacillati</taxon>
        <taxon>Bacillota</taxon>
        <taxon>Clostridia</taxon>
        <taxon>Helicovermis</taxon>
    </lineage>
</organism>
<dbReference type="KEGG" id="hprf:HLPR_00400"/>
<keyword evidence="9" id="KW-1185">Reference proteome</keyword>
<dbReference type="PROSITE" id="PS51918">
    <property type="entry name" value="RADICAL_SAM"/>
    <property type="match status" value="1"/>
</dbReference>
<comment type="cofactor">
    <cofactor evidence="1">
        <name>[4Fe-4S] cluster</name>
        <dbReference type="ChEBI" id="CHEBI:49883"/>
    </cofactor>
</comment>
<feature type="domain" description="Radical SAM core" evidence="7">
    <location>
        <begin position="12"/>
        <end position="216"/>
    </location>
</feature>
<dbReference type="InterPro" id="IPR034457">
    <property type="entry name" value="Organic_radical-activating"/>
</dbReference>
<dbReference type="RefSeq" id="WP_338536079.1">
    <property type="nucleotide sequence ID" value="NZ_AP028654.1"/>
</dbReference>
<dbReference type="EMBL" id="AP028654">
    <property type="protein sequence ID" value="BEP27709.1"/>
    <property type="molecule type" value="Genomic_DNA"/>
</dbReference>
<name>A0AAU9E907_9FIRM</name>
<keyword evidence="3" id="KW-0949">S-adenosyl-L-methionine</keyword>
<dbReference type="Proteomes" id="UP001321786">
    <property type="component" value="Chromosome"/>
</dbReference>
<dbReference type="InterPro" id="IPR058240">
    <property type="entry name" value="rSAM_sf"/>
</dbReference>
<evidence type="ECO:0000313" key="8">
    <source>
        <dbReference type="EMBL" id="BEP27709.1"/>
    </source>
</evidence>
<dbReference type="GO" id="GO:0003824">
    <property type="term" value="F:catalytic activity"/>
    <property type="evidence" value="ECO:0007669"/>
    <property type="project" value="InterPro"/>
</dbReference>
<dbReference type="PANTHER" id="PTHR30352:SF13">
    <property type="entry name" value="GLYCYL-RADICAL ENZYME ACTIVATING ENZYME YJJW-RELATED"/>
    <property type="match status" value="1"/>
</dbReference>
<dbReference type="Gene3D" id="3.20.20.70">
    <property type="entry name" value="Aldolase class I"/>
    <property type="match status" value="1"/>
</dbReference>
<dbReference type="InterPro" id="IPR012840">
    <property type="entry name" value="NrdG2"/>
</dbReference>
<dbReference type="SUPFAM" id="SSF102114">
    <property type="entry name" value="Radical SAM enzymes"/>
    <property type="match status" value="1"/>
</dbReference>
<evidence type="ECO:0000256" key="5">
    <source>
        <dbReference type="ARBA" id="ARBA00023004"/>
    </source>
</evidence>
<keyword evidence="4" id="KW-0479">Metal-binding</keyword>
<dbReference type="AlphaFoldDB" id="A0AAU9E907"/>
<evidence type="ECO:0000256" key="1">
    <source>
        <dbReference type="ARBA" id="ARBA00001966"/>
    </source>
</evidence>